<feature type="non-terminal residue" evidence="2">
    <location>
        <position position="371"/>
    </location>
</feature>
<gene>
    <name evidence="2" type="ORF">F442_13115</name>
</gene>
<dbReference type="EMBL" id="ANIY01002732">
    <property type="protein sequence ID" value="ETP39417.1"/>
    <property type="molecule type" value="Genomic_DNA"/>
</dbReference>
<feature type="compositionally biased region" description="Polar residues" evidence="1">
    <location>
        <begin position="118"/>
        <end position="131"/>
    </location>
</feature>
<sequence>MDLREKDVKARVVKFFMKCDEIILQNGLQSTFSTTTGAKEKCKILKRCLEPAALRQAVDSHQRLVDSASKSDEQQLYFLVKEKALEQEKIFQLLNKRKQQSGDAGQRVNRDHGKRQRYGNNRANPGQSARGETSRPRVVTNAKPAPAVPASKPRTGCFHCQKDHWLSQCPDLDEAGKEALLAERKAKKTGNNAGKNPRIKRVEPATIDDKIDRPTVIINGVFELPYCADSGSDFNILSRRHADELCQVDKTARIMELSDPVESRAVGGALITSTHAIEANLTLNTAAGPVRCQDLKRCLIVEADEDEFLVGKILLAELGIDVDRQLEYLAAREDDDSTFDDPTGMPSPKPVVADVVLNVVNSLVSDAVDRG</sequence>
<evidence type="ECO:0000256" key="1">
    <source>
        <dbReference type="SAM" id="MobiDB-lite"/>
    </source>
</evidence>
<organism evidence="2 3">
    <name type="scientific">Phytophthora nicotianae P10297</name>
    <dbReference type="NCBI Taxonomy" id="1317064"/>
    <lineage>
        <taxon>Eukaryota</taxon>
        <taxon>Sar</taxon>
        <taxon>Stramenopiles</taxon>
        <taxon>Oomycota</taxon>
        <taxon>Peronosporomycetes</taxon>
        <taxon>Peronosporales</taxon>
        <taxon>Peronosporaceae</taxon>
        <taxon>Phytophthora</taxon>
    </lineage>
</organism>
<protein>
    <submittedName>
        <fullName evidence="2">Uncharacterized protein</fullName>
    </submittedName>
</protein>
<name>W2YW95_PHYNI</name>
<proteinExistence type="predicted"/>
<evidence type="ECO:0000313" key="2">
    <source>
        <dbReference type="EMBL" id="ETP39417.1"/>
    </source>
</evidence>
<dbReference type="Proteomes" id="UP000018948">
    <property type="component" value="Unassembled WGS sequence"/>
</dbReference>
<evidence type="ECO:0000313" key="3">
    <source>
        <dbReference type="Proteomes" id="UP000018948"/>
    </source>
</evidence>
<dbReference type="AlphaFoldDB" id="W2YW95"/>
<comment type="caution">
    <text evidence="2">The sequence shown here is derived from an EMBL/GenBank/DDBJ whole genome shotgun (WGS) entry which is preliminary data.</text>
</comment>
<feature type="compositionally biased region" description="Low complexity" evidence="1">
    <location>
        <begin position="142"/>
        <end position="152"/>
    </location>
</feature>
<dbReference type="OrthoDB" id="128718at2759"/>
<feature type="region of interest" description="Disordered" evidence="1">
    <location>
        <begin position="96"/>
        <end position="152"/>
    </location>
</feature>
<reference evidence="2 3" key="1">
    <citation type="submission" date="2013-11" db="EMBL/GenBank/DDBJ databases">
        <title>The Genome Sequence of Phytophthora parasitica P10297.</title>
        <authorList>
            <consortium name="The Broad Institute Genomics Platform"/>
            <person name="Russ C."/>
            <person name="Tyler B."/>
            <person name="Panabieres F."/>
            <person name="Shan W."/>
            <person name="Tripathy S."/>
            <person name="Grunwald N."/>
            <person name="Machado M."/>
            <person name="Johnson C.S."/>
            <person name="Walker B."/>
            <person name="Young S.K."/>
            <person name="Zeng Q."/>
            <person name="Gargeya S."/>
            <person name="Fitzgerald M."/>
            <person name="Haas B."/>
            <person name="Abouelleil A."/>
            <person name="Allen A.W."/>
            <person name="Alvarado L."/>
            <person name="Arachchi H.M."/>
            <person name="Berlin A.M."/>
            <person name="Chapman S.B."/>
            <person name="Gainer-Dewar J."/>
            <person name="Goldberg J."/>
            <person name="Griggs A."/>
            <person name="Gujja S."/>
            <person name="Hansen M."/>
            <person name="Howarth C."/>
            <person name="Imamovic A."/>
            <person name="Ireland A."/>
            <person name="Larimer J."/>
            <person name="McCowan C."/>
            <person name="Murphy C."/>
            <person name="Pearson M."/>
            <person name="Poon T.W."/>
            <person name="Priest M."/>
            <person name="Roberts A."/>
            <person name="Saif S."/>
            <person name="Shea T."/>
            <person name="Sisk P."/>
            <person name="Sykes S."/>
            <person name="Wortman J."/>
            <person name="Nusbaum C."/>
            <person name="Birren B."/>
        </authorList>
    </citation>
    <scope>NUCLEOTIDE SEQUENCE [LARGE SCALE GENOMIC DNA]</scope>
    <source>
        <strain evidence="2 3">P10297</strain>
    </source>
</reference>
<accession>W2YW95</accession>